<dbReference type="PANTHER" id="PTHR35910">
    <property type="entry name" value="2EXR DOMAIN-CONTAINING PROTEIN"/>
    <property type="match status" value="1"/>
</dbReference>
<evidence type="ECO:0000313" key="3">
    <source>
        <dbReference type="Proteomes" id="UP000235786"/>
    </source>
</evidence>
<proteinExistence type="predicted"/>
<keyword evidence="3" id="KW-1185">Reference proteome</keyword>
<evidence type="ECO:0000259" key="1">
    <source>
        <dbReference type="Pfam" id="PF20150"/>
    </source>
</evidence>
<sequence>MASDEEDQGLRFRPEWTEEPHVEGGAYLPLKDRSTHPEIVPQCILGIAKATYGGLHEINPPPSPPPSPLSWIPRRHGGGFRFGRSEDNDLVEIPQEIDVSSLSEFLSFPKLPIELRHKIWRHCLPGPRLVELMYDEDTGACTSQAPLPICLWICSESRKEVNLFYRLLFATDRAEATIYLDTHIDEVYLGVGNFHPGPRSVLDLFLSLDPKDIGQIENLAIDSDIANYHESDEEAPTWGLWWTLAMSTADEYVFTNLQTLTIHRNPSHKSCNDSPYIDFYGDFILTELDSNPGEFQAWQMEISGCYWKRKTKVRPVPWDIPLHNKATWEASFSRLWADLEKHKYKTPGIALKTVRLVTFGKGPDHWAGRLEFLTGKKYVQATGCIYEGHKDLDTLLDWKEAETDGTGWYGYLTVQLSEPEFDPLLVYLTQNACTCAIGHAHQAYYYDDEALEGVDLQKVLVVVRDENRHGGRPPWY</sequence>
<accession>A0A2J6S608</accession>
<protein>
    <recommendedName>
        <fullName evidence="1">2EXR domain-containing protein</fullName>
    </recommendedName>
</protein>
<evidence type="ECO:0000313" key="2">
    <source>
        <dbReference type="EMBL" id="PMD46201.1"/>
    </source>
</evidence>
<dbReference type="Proteomes" id="UP000235786">
    <property type="component" value="Unassembled WGS sequence"/>
</dbReference>
<reference evidence="2 3" key="1">
    <citation type="submission" date="2016-04" db="EMBL/GenBank/DDBJ databases">
        <title>A degradative enzymes factory behind the ericoid mycorrhizal symbiosis.</title>
        <authorList>
            <consortium name="DOE Joint Genome Institute"/>
            <person name="Martino E."/>
            <person name="Morin E."/>
            <person name="Grelet G."/>
            <person name="Kuo A."/>
            <person name="Kohler A."/>
            <person name="Daghino S."/>
            <person name="Barry K."/>
            <person name="Choi C."/>
            <person name="Cichocki N."/>
            <person name="Clum A."/>
            <person name="Copeland A."/>
            <person name="Hainaut M."/>
            <person name="Haridas S."/>
            <person name="Labutti K."/>
            <person name="Lindquist E."/>
            <person name="Lipzen A."/>
            <person name="Khouja H.-R."/>
            <person name="Murat C."/>
            <person name="Ohm R."/>
            <person name="Olson A."/>
            <person name="Spatafora J."/>
            <person name="Veneault-Fourrey C."/>
            <person name="Henrissat B."/>
            <person name="Grigoriev I."/>
            <person name="Martin F."/>
            <person name="Perotto S."/>
        </authorList>
    </citation>
    <scope>NUCLEOTIDE SEQUENCE [LARGE SCALE GENOMIC DNA]</scope>
    <source>
        <strain evidence="2 3">F</strain>
    </source>
</reference>
<dbReference type="EMBL" id="KZ613939">
    <property type="protein sequence ID" value="PMD46201.1"/>
    <property type="molecule type" value="Genomic_DNA"/>
</dbReference>
<gene>
    <name evidence="2" type="ORF">L207DRAFT_207129</name>
</gene>
<organism evidence="2 3">
    <name type="scientific">Hyaloscypha variabilis (strain UAMH 11265 / GT02V1 / F)</name>
    <name type="common">Meliniomyces variabilis</name>
    <dbReference type="NCBI Taxonomy" id="1149755"/>
    <lineage>
        <taxon>Eukaryota</taxon>
        <taxon>Fungi</taxon>
        <taxon>Dikarya</taxon>
        <taxon>Ascomycota</taxon>
        <taxon>Pezizomycotina</taxon>
        <taxon>Leotiomycetes</taxon>
        <taxon>Helotiales</taxon>
        <taxon>Hyaloscyphaceae</taxon>
        <taxon>Hyaloscypha</taxon>
        <taxon>Hyaloscypha variabilis</taxon>
    </lineage>
</organism>
<dbReference type="InterPro" id="IPR045518">
    <property type="entry name" value="2EXR"/>
</dbReference>
<name>A0A2J6S608_HYAVF</name>
<dbReference type="Pfam" id="PF20150">
    <property type="entry name" value="2EXR"/>
    <property type="match status" value="1"/>
</dbReference>
<dbReference type="OrthoDB" id="3437257at2759"/>
<feature type="domain" description="2EXR" evidence="1">
    <location>
        <begin position="105"/>
        <end position="185"/>
    </location>
</feature>
<dbReference type="AlphaFoldDB" id="A0A2J6S608"/>
<dbReference type="PANTHER" id="PTHR35910:SF1">
    <property type="entry name" value="2EXR DOMAIN-CONTAINING PROTEIN"/>
    <property type="match status" value="1"/>
</dbReference>